<dbReference type="PANTHER" id="PTHR34294">
    <property type="entry name" value="TRANSCRIPTIONAL REGULATOR-RELATED"/>
    <property type="match status" value="1"/>
</dbReference>
<evidence type="ECO:0000256" key="2">
    <source>
        <dbReference type="ARBA" id="ARBA00023015"/>
    </source>
</evidence>
<dbReference type="Gene3D" id="3.40.50.1360">
    <property type="match status" value="1"/>
</dbReference>
<feature type="domain" description="CggR N-terminal DNA binding" evidence="6">
    <location>
        <begin position="18"/>
        <end position="86"/>
    </location>
</feature>
<dbReference type="InterPro" id="IPR037171">
    <property type="entry name" value="NagB/RpiA_transferase-like"/>
</dbReference>
<accession>A0A371PE28</accession>
<keyword evidence="2" id="KW-0805">Transcription regulation</keyword>
<protein>
    <submittedName>
        <fullName evidence="7">Uncharacterized protein</fullName>
    </submittedName>
</protein>
<dbReference type="InterPro" id="IPR051054">
    <property type="entry name" value="SorC_transcr_regulators"/>
</dbReference>
<proteinExistence type="inferred from homology"/>
<dbReference type="SUPFAM" id="SSF46785">
    <property type="entry name" value="Winged helix' DNA-binding domain"/>
    <property type="match status" value="1"/>
</dbReference>
<dbReference type="Pfam" id="PF21715">
    <property type="entry name" value="CggR_N"/>
    <property type="match status" value="1"/>
</dbReference>
<dbReference type="PANTHER" id="PTHR34294:SF5">
    <property type="entry name" value="CENTRAL GLYCOLYTIC GENES REGULATOR"/>
    <property type="match status" value="1"/>
</dbReference>
<keyword evidence="4" id="KW-0804">Transcription</keyword>
<dbReference type="Pfam" id="PF04198">
    <property type="entry name" value="Sugar-bind"/>
    <property type="match status" value="1"/>
</dbReference>
<evidence type="ECO:0000259" key="5">
    <source>
        <dbReference type="Pfam" id="PF04198"/>
    </source>
</evidence>
<dbReference type="InterPro" id="IPR036390">
    <property type="entry name" value="WH_DNA-bd_sf"/>
</dbReference>
<name>A0A371PE28_9BACL</name>
<dbReference type="RefSeq" id="WP_116047315.1">
    <property type="nucleotide sequence ID" value="NZ_QUBQ01000003.1"/>
</dbReference>
<dbReference type="OrthoDB" id="9793820at2"/>
<feature type="domain" description="Sugar-binding" evidence="5">
    <location>
        <begin position="91"/>
        <end position="337"/>
    </location>
</feature>
<dbReference type="EMBL" id="QUBQ01000003">
    <property type="protein sequence ID" value="REK74164.1"/>
    <property type="molecule type" value="Genomic_DNA"/>
</dbReference>
<dbReference type="AlphaFoldDB" id="A0A371PE28"/>
<dbReference type="InterPro" id="IPR007324">
    <property type="entry name" value="Sugar-bd_dom_put"/>
</dbReference>
<evidence type="ECO:0000256" key="4">
    <source>
        <dbReference type="ARBA" id="ARBA00023163"/>
    </source>
</evidence>
<comment type="caution">
    <text evidence="7">The sequence shown here is derived from an EMBL/GenBank/DDBJ whole genome shotgun (WGS) entry which is preliminary data.</text>
</comment>
<dbReference type="SUPFAM" id="SSF100950">
    <property type="entry name" value="NagB/RpiA/CoA transferase-like"/>
    <property type="match status" value="1"/>
</dbReference>
<evidence type="ECO:0000256" key="1">
    <source>
        <dbReference type="ARBA" id="ARBA00010466"/>
    </source>
</evidence>
<dbReference type="InterPro" id="IPR036388">
    <property type="entry name" value="WH-like_DNA-bd_sf"/>
</dbReference>
<evidence type="ECO:0000256" key="3">
    <source>
        <dbReference type="ARBA" id="ARBA00023125"/>
    </source>
</evidence>
<dbReference type="GO" id="GO:0030246">
    <property type="term" value="F:carbohydrate binding"/>
    <property type="evidence" value="ECO:0007669"/>
    <property type="project" value="InterPro"/>
</dbReference>
<dbReference type="GO" id="GO:0003677">
    <property type="term" value="F:DNA binding"/>
    <property type="evidence" value="ECO:0007669"/>
    <property type="project" value="UniProtKB-KW"/>
</dbReference>
<keyword evidence="3" id="KW-0238">DNA-binding</keyword>
<gene>
    <name evidence="7" type="ORF">DX130_16575</name>
</gene>
<reference evidence="7 8" key="1">
    <citation type="submission" date="2018-08" db="EMBL/GenBank/DDBJ databases">
        <title>Paenibacillus sp. M4BSY-1, whole genome shotgun sequence.</title>
        <authorList>
            <person name="Tuo L."/>
        </authorList>
    </citation>
    <scope>NUCLEOTIDE SEQUENCE [LARGE SCALE GENOMIC DNA]</scope>
    <source>
        <strain evidence="7 8">M4BSY-1</strain>
    </source>
</reference>
<organism evidence="7 8">
    <name type="scientific">Paenibacillus paeoniae</name>
    <dbReference type="NCBI Taxonomy" id="2292705"/>
    <lineage>
        <taxon>Bacteria</taxon>
        <taxon>Bacillati</taxon>
        <taxon>Bacillota</taxon>
        <taxon>Bacilli</taxon>
        <taxon>Bacillales</taxon>
        <taxon>Paenibacillaceae</taxon>
        <taxon>Paenibacillus</taxon>
    </lineage>
</organism>
<evidence type="ECO:0000259" key="6">
    <source>
        <dbReference type="Pfam" id="PF21715"/>
    </source>
</evidence>
<dbReference type="Gene3D" id="1.10.10.10">
    <property type="entry name" value="Winged helix-like DNA-binding domain superfamily/Winged helix DNA-binding domain"/>
    <property type="match status" value="1"/>
</dbReference>
<dbReference type="Proteomes" id="UP000261905">
    <property type="component" value="Unassembled WGS sequence"/>
</dbReference>
<evidence type="ECO:0000313" key="7">
    <source>
        <dbReference type="EMBL" id="REK74164.1"/>
    </source>
</evidence>
<sequence length="350" mass="38846">MRQLIELQQQLVPDLLGVMRKRYMILHQVMLSDTIGRRTLANALDMTERVLRAETDFLKEQGLLEIHTAGMRISEQGRRALEQLEPLYKSMFGLSDLEEKLRRAYGLSQVVIVQGDSDTSVQTKRELGRAACQVLRTALRPRDVVAVTGGTTIVQVANQLTTTTVMKDIWFVPARGGLGESLDYQANTLASTMAKRTGGHYRLLHVPDHLGEEAFASLMQEPNIREIVDVIRSARIVVHGIGDAMIMARRRKLDDEVVSAIEAEGALAEAFGFYFDRNGAVVHQMQTVGLRLEDIVNTELVIGVAGGKNKGEAIAAVMRFGHNDVLVTDEAAALEMVRLLEESQMPDKEL</sequence>
<evidence type="ECO:0000313" key="8">
    <source>
        <dbReference type="Proteomes" id="UP000261905"/>
    </source>
</evidence>
<comment type="similarity">
    <text evidence="1">Belongs to the SorC transcriptional regulatory family.</text>
</comment>
<dbReference type="InterPro" id="IPR048715">
    <property type="entry name" value="CggR_N"/>
</dbReference>
<keyword evidence="8" id="KW-1185">Reference proteome</keyword>